<dbReference type="OrthoDB" id="9776710at2"/>
<dbReference type="Pfam" id="PF02322">
    <property type="entry name" value="Cyt_bd_oxida_II"/>
    <property type="match status" value="1"/>
</dbReference>
<feature type="transmembrane region" description="Helical" evidence="13">
    <location>
        <begin position="249"/>
        <end position="273"/>
    </location>
</feature>
<dbReference type="Proteomes" id="UP000269198">
    <property type="component" value="Unassembled WGS sequence"/>
</dbReference>
<dbReference type="RefSeq" id="WP_123201251.1">
    <property type="nucleotide sequence ID" value="NZ_RJMB01000009.1"/>
</dbReference>
<evidence type="ECO:0000256" key="4">
    <source>
        <dbReference type="ARBA" id="ARBA00022475"/>
    </source>
</evidence>
<evidence type="ECO:0000256" key="1">
    <source>
        <dbReference type="ARBA" id="ARBA00004651"/>
    </source>
</evidence>
<accession>A0A3N0EAD6</accession>
<proteinExistence type="inferred from homology"/>
<dbReference type="InterPro" id="IPR003317">
    <property type="entry name" value="Cyt-d_oxidase_su2"/>
</dbReference>
<evidence type="ECO:0000256" key="11">
    <source>
        <dbReference type="ARBA" id="ARBA00023136"/>
    </source>
</evidence>
<evidence type="ECO:0000256" key="8">
    <source>
        <dbReference type="ARBA" id="ARBA00022982"/>
    </source>
</evidence>
<feature type="transmembrane region" description="Helical" evidence="13">
    <location>
        <begin position="162"/>
        <end position="182"/>
    </location>
</feature>
<dbReference type="GO" id="GO:0016682">
    <property type="term" value="F:oxidoreductase activity, acting on diphenols and related substances as donors, oxygen as acceptor"/>
    <property type="evidence" value="ECO:0007669"/>
    <property type="project" value="TreeGrafter"/>
</dbReference>
<dbReference type="PANTHER" id="PTHR43141">
    <property type="entry name" value="CYTOCHROME BD2 SUBUNIT II"/>
    <property type="match status" value="1"/>
</dbReference>
<keyword evidence="3" id="KW-0813">Transport</keyword>
<organism evidence="14 15">
    <name type="scientific">Halostreptopolyspora alba</name>
    <dbReference type="NCBI Taxonomy" id="2487137"/>
    <lineage>
        <taxon>Bacteria</taxon>
        <taxon>Bacillati</taxon>
        <taxon>Actinomycetota</taxon>
        <taxon>Actinomycetes</taxon>
        <taxon>Streptosporangiales</taxon>
        <taxon>Nocardiopsidaceae</taxon>
        <taxon>Halostreptopolyspora</taxon>
    </lineage>
</organism>
<evidence type="ECO:0000256" key="3">
    <source>
        <dbReference type="ARBA" id="ARBA00022448"/>
    </source>
</evidence>
<evidence type="ECO:0000256" key="5">
    <source>
        <dbReference type="ARBA" id="ARBA00022617"/>
    </source>
</evidence>
<keyword evidence="11 13" id="KW-0472">Membrane</keyword>
<comment type="caution">
    <text evidence="14">The sequence shown here is derived from an EMBL/GenBank/DDBJ whole genome shotgun (WGS) entry which is preliminary data.</text>
</comment>
<dbReference type="AlphaFoldDB" id="A0A3N0EAD6"/>
<keyword evidence="15" id="KW-1185">Reference proteome</keyword>
<evidence type="ECO:0000256" key="12">
    <source>
        <dbReference type="SAM" id="MobiDB-lite"/>
    </source>
</evidence>
<evidence type="ECO:0000256" key="13">
    <source>
        <dbReference type="SAM" id="Phobius"/>
    </source>
</evidence>
<dbReference type="GO" id="GO:0005886">
    <property type="term" value="C:plasma membrane"/>
    <property type="evidence" value="ECO:0007669"/>
    <property type="project" value="UniProtKB-SubCell"/>
</dbReference>
<name>A0A3N0EAD6_9ACTN</name>
<comment type="similarity">
    <text evidence="2">Belongs to the cytochrome ubiquinol oxidase subunit 2 family.</text>
</comment>
<keyword evidence="10" id="KW-0408">Iron</keyword>
<evidence type="ECO:0000256" key="9">
    <source>
        <dbReference type="ARBA" id="ARBA00022989"/>
    </source>
</evidence>
<comment type="subcellular location">
    <subcellularLocation>
        <location evidence="1">Cell membrane</location>
        <topology evidence="1">Multi-pass membrane protein</topology>
    </subcellularLocation>
</comment>
<keyword evidence="7" id="KW-0479">Metal-binding</keyword>
<feature type="transmembrane region" description="Helical" evidence="13">
    <location>
        <begin position="6"/>
        <end position="35"/>
    </location>
</feature>
<dbReference type="NCBIfam" id="TIGR00203">
    <property type="entry name" value="cydB"/>
    <property type="match status" value="1"/>
</dbReference>
<dbReference type="PIRSF" id="PIRSF000267">
    <property type="entry name" value="Cyt_oxidse_sub2"/>
    <property type="match status" value="1"/>
</dbReference>
<evidence type="ECO:0000256" key="6">
    <source>
        <dbReference type="ARBA" id="ARBA00022692"/>
    </source>
</evidence>
<feature type="transmembrane region" description="Helical" evidence="13">
    <location>
        <begin position="56"/>
        <end position="75"/>
    </location>
</feature>
<feature type="transmembrane region" description="Helical" evidence="13">
    <location>
        <begin position="293"/>
        <end position="320"/>
    </location>
</feature>
<evidence type="ECO:0000256" key="2">
    <source>
        <dbReference type="ARBA" id="ARBA00007543"/>
    </source>
</evidence>
<dbReference type="GO" id="GO:0046872">
    <property type="term" value="F:metal ion binding"/>
    <property type="evidence" value="ECO:0007669"/>
    <property type="project" value="UniProtKB-KW"/>
</dbReference>
<evidence type="ECO:0000313" key="14">
    <source>
        <dbReference type="EMBL" id="RNL84811.1"/>
    </source>
</evidence>
<evidence type="ECO:0000313" key="15">
    <source>
        <dbReference type="Proteomes" id="UP000269198"/>
    </source>
</evidence>
<sequence>MDLVLVWFLAIAVLWTGYLVLEGFDFGVGVLLRVIGRDNTDRRVMINSIGPVWDGNEVWMITAVGAMFAAFPAWYASMLSGFYLLVFVVLLALIVRGLAFEYRGKADTDQWRAWWDRAICYGSAVPAVLWGVILANLVRGLAMDADHVVTAGPLDLFTPYTVLGGVTTLSLFTLHGAVFLSLKTDGTVRSRARVAALRAATVAIPATLVFLAWTQAAHGKAWTLPVVALAGVVLVAGVFLVARGREGWSFAATAITVGLLSVTLFGSLHPMVLPSTTDPAYSLTVENAASAPYTLTVMSWLAVVFLPLVLAYQAWSYWVFRRRVTREHIEPRPVYGGDDGPGHSPTGTPAGTG</sequence>
<evidence type="ECO:0000256" key="7">
    <source>
        <dbReference type="ARBA" id="ARBA00022723"/>
    </source>
</evidence>
<feature type="transmembrane region" description="Helical" evidence="13">
    <location>
        <begin position="194"/>
        <end position="216"/>
    </location>
</feature>
<reference evidence="14 15" key="1">
    <citation type="submission" date="2018-11" db="EMBL/GenBank/DDBJ databases">
        <title>The genome draft of YIM 96095.</title>
        <authorList>
            <person name="Tang S.-K."/>
            <person name="Chunyu W.-X."/>
            <person name="Feng Y.-Z."/>
        </authorList>
    </citation>
    <scope>NUCLEOTIDE SEQUENCE [LARGE SCALE GENOMIC DNA]</scope>
    <source>
        <strain evidence="14 15">YIM 96095</strain>
    </source>
</reference>
<keyword evidence="5" id="KW-0349">Heme</keyword>
<evidence type="ECO:0000256" key="10">
    <source>
        <dbReference type="ARBA" id="ARBA00023004"/>
    </source>
</evidence>
<dbReference type="EMBL" id="RJMB01000009">
    <property type="protein sequence ID" value="RNL84811.1"/>
    <property type="molecule type" value="Genomic_DNA"/>
</dbReference>
<keyword evidence="9 13" id="KW-1133">Transmembrane helix</keyword>
<dbReference type="GO" id="GO:0070069">
    <property type="term" value="C:cytochrome complex"/>
    <property type="evidence" value="ECO:0007669"/>
    <property type="project" value="TreeGrafter"/>
</dbReference>
<feature type="region of interest" description="Disordered" evidence="12">
    <location>
        <begin position="331"/>
        <end position="353"/>
    </location>
</feature>
<dbReference type="PANTHER" id="PTHR43141:SF5">
    <property type="entry name" value="CYTOCHROME BD-I UBIQUINOL OXIDASE SUBUNIT 2"/>
    <property type="match status" value="1"/>
</dbReference>
<dbReference type="GO" id="GO:0009055">
    <property type="term" value="F:electron transfer activity"/>
    <property type="evidence" value="ECO:0007669"/>
    <property type="project" value="TreeGrafter"/>
</dbReference>
<dbReference type="GO" id="GO:0019646">
    <property type="term" value="P:aerobic electron transport chain"/>
    <property type="evidence" value="ECO:0007669"/>
    <property type="project" value="TreeGrafter"/>
</dbReference>
<feature type="transmembrane region" description="Helical" evidence="13">
    <location>
        <begin position="81"/>
        <end position="99"/>
    </location>
</feature>
<keyword evidence="6 13" id="KW-0812">Transmembrane</keyword>
<keyword evidence="8" id="KW-0249">Electron transport</keyword>
<keyword evidence="4" id="KW-1003">Cell membrane</keyword>
<feature type="transmembrane region" description="Helical" evidence="13">
    <location>
        <begin position="119"/>
        <end position="142"/>
    </location>
</feature>
<protein>
    <submittedName>
        <fullName evidence="14">Cytochrome d ubiquinol oxidase subunit II</fullName>
    </submittedName>
</protein>
<feature type="transmembrane region" description="Helical" evidence="13">
    <location>
        <begin position="222"/>
        <end position="242"/>
    </location>
</feature>
<gene>
    <name evidence="14" type="primary">cydB</name>
    <name evidence="14" type="ORF">EFW17_10985</name>
</gene>